<comment type="caution">
    <text evidence="1">The sequence shown here is derived from an EMBL/GenBank/DDBJ whole genome shotgun (WGS) entry which is preliminary data.</text>
</comment>
<name>A0ACC3NII3_9PEZI</name>
<evidence type="ECO:0000313" key="1">
    <source>
        <dbReference type="EMBL" id="KAK3717425.1"/>
    </source>
</evidence>
<evidence type="ECO:0000313" key="2">
    <source>
        <dbReference type="Proteomes" id="UP001281147"/>
    </source>
</evidence>
<keyword evidence="2" id="KW-1185">Reference proteome</keyword>
<protein>
    <submittedName>
        <fullName evidence="1">Uncharacterized protein</fullName>
    </submittedName>
</protein>
<dbReference type="Proteomes" id="UP001281147">
    <property type="component" value="Unassembled WGS sequence"/>
</dbReference>
<reference evidence="1" key="1">
    <citation type="submission" date="2023-07" db="EMBL/GenBank/DDBJ databases">
        <title>Black Yeasts Isolated from many extreme environments.</title>
        <authorList>
            <person name="Coleine C."/>
            <person name="Stajich J.E."/>
            <person name="Selbmann L."/>
        </authorList>
    </citation>
    <scope>NUCLEOTIDE SEQUENCE</scope>
    <source>
        <strain evidence="1">CCFEE 5714</strain>
    </source>
</reference>
<sequence length="390" mass="43167">MSSDKLFEGDFTNTEHWPKIKYGLPDKADILDAQHQTMAKFMIKEAEKREADQKMNVEKFDQLYALTAAIADKLEVDESTIKAAKPTKATASTQKASLDKQAVTNLSQGFQDEMLILTGDYVDASGKKASELLKQTDSKSVDKKNLVGQWAKHIKEKLRHVHENEWKGLNEVQRKLLYIVISKQYFKAAKVQGQTEVQAQAEEAPSSGSESVTPSAAESARSSKRRKTPGSYIEQSPRFGMDGATPYVSTHTVAVGKTILVRRQDGTYEERTINDDASPQSWTARPYSRPSLGEGRTRPRALLTPTTHDTLFGQPLVRQTSFAAPLPPSPILEQRNRQQSVFQKLAAETDLPAEAAGDDSGEDDEEEVADVTTKLREPFSSISLSGGKYS</sequence>
<proteinExistence type="predicted"/>
<dbReference type="EMBL" id="JAUTXU010000037">
    <property type="protein sequence ID" value="KAK3717425.1"/>
    <property type="molecule type" value="Genomic_DNA"/>
</dbReference>
<gene>
    <name evidence="1" type="ORF">LTR37_005815</name>
</gene>
<accession>A0ACC3NII3</accession>
<organism evidence="1 2">
    <name type="scientific">Vermiconidia calcicola</name>
    <dbReference type="NCBI Taxonomy" id="1690605"/>
    <lineage>
        <taxon>Eukaryota</taxon>
        <taxon>Fungi</taxon>
        <taxon>Dikarya</taxon>
        <taxon>Ascomycota</taxon>
        <taxon>Pezizomycotina</taxon>
        <taxon>Dothideomycetes</taxon>
        <taxon>Dothideomycetidae</taxon>
        <taxon>Mycosphaerellales</taxon>
        <taxon>Extremaceae</taxon>
        <taxon>Vermiconidia</taxon>
    </lineage>
</organism>